<dbReference type="GO" id="GO:0005829">
    <property type="term" value="C:cytosol"/>
    <property type="evidence" value="ECO:0007669"/>
    <property type="project" value="TreeGrafter"/>
</dbReference>
<accession>A0AA47MVP9</accession>
<evidence type="ECO:0000256" key="1">
    <source>
        <dbReference type="ARBA" id="ARBA00034736"/>
    </source>
</evidence>
<sequence>MDLSLLLGRLHLSSSAHPSHLHDDGQPFPPITEVLSQLQDKLSGVKRDNCDSEIAAAIGQAEQLFKIADSLWLFSPDDTGQTNDSPACDRQAVLVKAYVGVVQSLTCCASLPACEVDSHLPDGLYRDVPARSVLVCSALCSLLSRLGPAEGEVGGPGQDVRAAAPHTGRGATALLLAAVAPLCCVFAVTHFQEQLWTDAWSRESAGCLLSSLLTTGGWRDVPHLLMGDEESPGVGKSRALFEKLLDVLQPNLTKDLLHQSAVVKLVFSWALLQMRRPSLSNHLPRVIPPSLLLSDHYRPENCILGIRCLHHIVLQTSAAELRQYNRAEVIYQALYKHLYTTNGPQIQLVLDCLLDLLLVLEKPPCVASPQEVPRRPCRHDDVMRLLLTNMEMEHKVALRRVYAAALPKYIHRHLQRVERVLMGYLEVSDPPQESSRGSTLDALETLLPVAWPRIEHRRVDVFLRCLLRLLVDVTSDRLLCTSVKEKLTNQTSRCLTLLNHCSNGRVQSLLQLVDSSCASAPVLRCLETVTMVTAARPGPHGCSLDMRTPVPVTTAVTVSPSTSPH</sequence>
<gene>
    <name evidence="2" type="primary">TTI2</name>
    <name evidence="2" type="ORF">N1851_013717</name>
</gene>
<dbReference type="AlphaFoldDB" id="A0AA47MVP9"/>
<comment type="caution">
    <text evidence="2">The sequence shown here is derived from an EMBL/GenBank/DDBJ whole genome shotgun (WGS) entry which is preliminary data.</text>
</comment>
<dbReference type="SUPFAM" id="SSF48371">
    <property type="entry name" value="ARM repeat"/>
    <property type="match status" value="1"/>
</dbReference>
<protein>
    <submittedName>
        <fullName evidence="2">TELO2-interacting protein 2</fullName>
    </submittedName>
</protein>
<proteinExistence type="inferred from homology"/>
<dbReference type="PANTHER" id="PTHR32226">
    <property type="entry name" value="TELO2-INTERACTING PROTEIN 2"/>
    <property type="match status" value="1"/>
</dbReference>
<dbReference type="InterPro" id="IPR018870">
    <property type="entry name" value="Tti2"/>
</dbReference>
<dbReference type="GO" id="GO:0110078">
    <property type="term" value="C:TTT Hsp90 cochaperone complex"/>
    <property type="evidence" value="ECO:0007669"/>
    <property type="project" value="InterPro"/>
</dbReference>
<reference evidence="2" key="1">
    <citation type="journal article" date="2023" name="Front. Mar. Sci.">
        <title>A new Merluccius polli reference genome to investigate the effects of global change in West African waters.</title>
        <authorList>
            <person name="Mateo J.L."/>
            <person name="Blanco-Fernandez C."/>
            <person name="Garcia-Vazquez E."/>
            <person name="Machado-Schiaffino G."/>
        </authorList>
    </citation>
    <scope>NUCLEOTIDE SEQUENCE</scope>
    <source>
        <strain evidence="2">C29</strain>
        <tissue evidence="2">Fin</tissue>
    </source>
</reference>
<dbReference type="EMBL" id="JAOPHQ010002424">
    <property type="protein sequence ID" value="KAK0146949.1"/>
    <property type="molecule type" value="Genomic_DNA"/>
</dbReference>
<name>A0AA47MVP9_MERPO</name>
<evidence type="ECO:0000313" key="3">
    <source>
        <dbReference type="Proteomes" id="UP001174136"/>
    </source>
</evidence>
<dbReference type="InterPro" id="IPR016024">
    <property type="entry name" value="ARM-type_fold"/>
</dbReference>
<dbReference type="PANTHER" id="PTHR32226:SF2">
    <property type="entry name" value="TELO2-INTERACTING PROTEIN 2"/>
    <property type="match status" value="1"/>
</dbReference>
<dbReference type="Proteomes" id="UP001174136">
    <property type="component" value="Unassembled WGS sequence"/>
</dbReference>
<dbReference type="GO" id="GO:0005634">
    <property type="term" value="C:nucleus"/>
    <property type="evidence" value="ECO:0007669"/>
    <property type="project" value="TreeGrafter"/>
</dbReference>
<comment type="similarity">
    <text evidence="1">Belongs to the TTI2 family.</text>
</comment>
<organism evidence="2 3">
    <name type="scientific">Merluccius polli</name>
    <name type="common">Benguela hake</name>
    <name type="synonym">Merluccius cadenati</name>
    <dbReference type="NCBI Taxonomy" id="89951"/>
    <lineage>
        <taxon>Eukaryota</taxon>
        <taxon>Metazoa</taxon>
        <taxon>Chordata</taxon>
        <taxon>Craniata</taxon>
        <taxon>Vertebrata</taxon>
        <taxon>Euteleostomi</taxon>
        <taxon>Actinopterygii</taxon>
        <taxon>Neopterygii</taxon>
        <taxon>Teleostei</taxon>
        <taxon>Neoteleostei</taxon>
        <taxon>Acanthomorphata</taxon>
        <taxon>Zeiogadaria</taxon>
        <taxon>Gadariae</taxon>
        <taxon>Gadiformes</taxon>
        <taxon>Gadoidei</taxon>
        <taxon>Merlucciidae</taxon>
        <taxon>Merluccius</taxon>
    </lineage>
</organism>
<evidence type="ECO:0000313" key="2">
    <source>
        <dbReference type="EMBL" id="KAK0146949.1"/>
    </source>
</evidence>
<keyword evidence="3" id="KW-1185">Reference proteome</keyword>